<gene>
    <name evidence="12" type="primary">moaE</name>
    <name evidence="12" type="ORF">GCM10011403_03100</name>
</gene>
<protein>
    <recommendedName>
        <fullName evidence="4">Molybdopterin synthase catalytic subunit</fullName>
        <ecNumber evidence="3">2.8.1.12</ecNumber>
    </recommendedName>
    <alternativeName>
        <fullName evidence="9">MPT synthase subunit 2</fullName>
    </alternativeName>
    <alternativeName>
        <fullName evidence="7">Molybdenum cofactor biosynthesis protein E</fullName>
    </alternativeName>
    <alternativeName>
        <fullName evidence="8">Molybdopterin-converting factor large subunit</fullName>
    </alternativeName>
    <alternativeName>
        <fullName evidence="10">Molybdopterin-converting factor subunit 2</fullName>
    </alternativeName>
</protein>
<dbReference type="SUPFAM" id="SSF54690">
    <property type="entry name" value="Molybdopterin synthase subunit MoaE"/>
    <property type="match status" value="1"/>
</dbReference>
<evidence type="ECO:0000256" key="8">
    <source>
        <dbReference type="ARBA" id="ARBA00030407"/>
    </source>
</evidence>
<reference evidence="12" key="2">
    <citation type="submission" date="2020-09" db="EMBL/GenBank/DDBJ databases">
        <authorList>
            <person name="Sun Q."/>
            <person name="Zhou Y."/>
        </authorList>
    </citation>
    <scope>NUCLEOTIDE SEQUENCE</scope>
    <source>
        <strain evidence="12">CGMCC 1.15425</strain>
    </source>
</reference>
<evidence type="ECO:0000256" key="3">
    <source>
        <dbReference type="ARBA" id="ARBA00011950"/>
    </source>
</evidence>
<dbReference type="AlphaFoldDB" id="A0A917GJX1"/>
<comment type="subunit">
    <text evidence="6">Heterotetramer of 2 MoaD subunits and 2 MoaE subunits. Also stable as homodimer. The enzyme changes between these two forms during catalysis.</text>
</comment>
<keyword evidence="13" id="KW-1185">Reference proteome</keyword>
<dbReference type="InterPro" id="IPR003448">
    <property type="entry name" value="Mopterin_biosynth_MoaE"/>
</dbReference>
<keyword evidence="5" id="KW-0501">Molybdenum cofactor biosynthesis</keyword>
<evidence type="ECO:0000256" key="6">
    <source>
        <dbReference type="ARBA" id="ARBA00026066"/>
    </source>
</evidence>
<dbReference type="GO" id="GO:0006777">
    <property type="term" value="P:Mo-molybdopterin cofactor biosynthetic process"/>
    <property type="evidence" value="ECO:0007669"/>
    <property type="project" value="UniProtKB-KW"/>
</dbReference>
<dbReference type="EMBL" id="BMIY01000001">
    <property type="protein sequence ID" value="GGG49365.1"/>
    <property type="molecule type" value="Genomic_DNA"/>
</dbReference>
<evidence type="ECO:0000256" key="5">
    <source>
        <dbReference type="ARBA" id="ARBA00023150"/>
    </source>
</evidence>
<evidence type="ECO:0000256" key="11">
    <source>
        <dbReference type="ARBA" id="ARBA00049878"/>
    </source>
</evidence>
<sequence>MAVDDKTCRINIQVQSDDFDLGSEYSRLRHQADNPGAIVSFIGLVRDFIGEGTEGEQSLTLEHYPGMTEKALQDIADRACSRWPLSGCTIIHRVGKLVPSEQIVAVLVASSHRDAAFSGAEFIMDYLKTEAPFWKKQQAGDQAEWVVSRASDYQRASRWKNSKH</sequence>
<comment type="catalytic activity">
    <reaction evidence="11">
        <text>2 [molybdopterin-synthase sulfur-carrier protein]-C-terminal-Gly-aminoethanethioate + cyclic pyranopterin phosphate + H2O = molybdopterin + 2 [molybdopterin-synthase sulfur-carrier protein]-C-terminal Gly-Gly + 2 H(+)</text>
        <dbReference type="Rhea" id="RHEA:26333"/>
        <dbReference type="Rhea" id="RHEA-COMP:12202"/>
        <dbReference type="Rhea" id="RHEA-COMP:19907"/>
        <dbReference type="ChEBI" id="CHEBI:15377"/>
        <dbReference type="ChEBI" id="CHEBI:15378"/>
        <dbReference type="ChEBI" id="CHEBI:58698"/>
        <dbReference type="ChEBI" id="CHEBI:59648"/>
        <dbReference type="ChEBI" id="CHEBI:90778"/>
        <dbReference type="ChEBI" id="CHEBI:232372"/>
        <dbReference type="EC" id="2.8.1.12"/>
    </reaction>
</comment>
<reference evidence="12" key="1">
    <citation type="journal article" date="2014" name="Int. J. Syst. Evol. Microbiol.">
        <title>Complete genome sequence of Corynebacterium casei LMG S-19264T (=DSM 44701T), isolated from a smear-ripened cheese.</title>
        <authorList>
            <consortium name="US DOE Joint Genome Institute (JGI-PGF)"/>
            <person name="Walter F."/>
            <person name="Albersmeier A."/>
            <person name="Kalinowski J."/>
            <person name="Ruckert C."/>
        </authorList>
    </citation>
    <scope>NUCLEOTIDE SEQUENCE</scope>
    <source>
        <strain evidence="12">CGMCC 1.15425</strain>
    </source>
</reference>
<dbReference type="Proteomes" id="UP000627715">
    <property type="component" value="Unassembled WGS sequence"/>
</dbReference>
<evidence type="ECO:0000256" key="4">
    <source>
        <dbReference type="ARBA" id="ARBA00013858"/>
    </source>
</evidence>
<accession>A0A917GJX1</accession>
<proteinExistence type="inferred from homology"/>
<dbReference type="CDD" id="cd00756">
    <property type="entry name" value="MoaE"/>
    <property type="match status" value="1"/>
</dbReference>
<comment type="similarity">
    <text evidence="2">Belongs to the MoaE family.</text>
</comment>
<dbReference type="Gene3D" id="3.90.1170.40">
    <property type="entry name" value="Molybdopterin biosynthesis MoaE subunit"/>
    <property type="match status" value="1"/>
</dbReference>
<dbReference type="PANTHER" id="PTHR23404">
    <property type="entry name" value="MOLYBDOPTERIN SYNTHASE RELATED"/>
    <property type="match status" value="1"/>
</dbReference>
<dbReference type="Pfam" id="PF02391">
    <property type="entry name" value="MoaE"/>
    <property type="match status" value="1"/>
</dbReference>
<comment type="caution">
    <text evidence="12">The sequence shown here is derived from an EMBL/GenBank/DDBJ whole genome shotgun (WGS) entry which is preliminary data.</text>
</comment>
<comment type="pathway">
    <text evidence="1">Cofactor biosynthesis; molybdopterin biosynthesis.</text>
</comment>
<evidence type="ECO:0000256" key="7">
    <source>
        <dbReference type="ARBA" id="ARBA00029745"/>
    </source>
</evidence>
<evidence type="ECO:0000313" key="13">
    <source>
        <dbReference type="Proteomes" id="UP000627715"/>
    </source>
</evidence>
<dbReference type="EC" id="2.8.1.12" evidence="3"/>
<evidence type="ECO:0000256" key="2">
    <source>
        <dbReference type="ARBA" id="ARBA00005426"/>
    </source>
</evidence>
<name>A0A917GJX1_9GAMM</name>
<evidence type="ECO:0000313" key="12">
    <source>
        <dbReference type="EMBL" id="GGG49365.1"/>
    </source>
</evidence>
<organism evidence="12 13">
    <name type="scientific">Pseudohongiella nitratireducens</name>
    <dbReference type="NCBI Taxonomy" id="1768907"/>
    <lineage>
        <taxon>Bacteria</taxon>
        <taxon>Pseudomonadati</taxon>
        <taxon>Pseudomonadota</taxon>
        <taxon>Gammaproteobacteria</taxon>
        <taxon>Pseudomonadales</taxon>
        <taxon>Pseudohongiellaceae</taxon>
        <taxon>Pseudohongiella</taxon>
    </lineage>
</organism>
<evidence type="ECO:0000256" key="9">
    <source>
        <dbReference type="ARBA" id="ARBA00030781"/>
    </source>
</evidence>
<dbReference type="GO" id="GO:0030366">
    <property type="term" value="F:molybdopterin synthase activity"/>
    <property type="evidence" value="ECO:0007669"/>
    <property type="project" value="UniProtKB-EC"/>
</dbReference>
<dbReference type="InterPro" id="IPR036563">
    <property type="entry name" value="MoaE_sf"/>
</dbReference>
<evidence type="ECO:0000256" key="10">
    <source>
        <dbReference type="ARBA" id="ARBA00032474"/>
    </source>
</evidence>
<evidence type="ECO:0000256" key="1">
    <source>
        <dbReference type="ARBA" id="ARBA00005046"/>
    </source>
</evidence>